<evidence type="ECO:0000256" key="9">
    <source>
        <dbReference type="SAM" id="Phobius"/>
    </source>
</evidence>
<evidence type="ECO:0000256" key="8">
    <source>
        <dbReference type="ARBA" id="ARBA00023012"/>
    </source>
</evidence>
<dbReference type="SMART" id="SM00387">
    <property type="entry name" value="HATPase_c"/>
    <property type="match status" value="1"/>
</dbReference>
<dbReference type="STRING" id="380358.XALC_3153"/>
<evidence type="ECO:0000256" key="2">
    <source>
        <dbReference type="ARBA" id="ARBA00012438"/>
    </source>
</evidence>
<keyword evidence="7" id="KW-0067">ATP-binding</keyword>
<dbReference type="FunFam" id="1.10.287.130:FF:000055">
    <property type="entry name" value="Two-component sensor histidine kinase"/>
    <property type="match status" value="1"/>
</dbReference>
<dbReference type="PANTHER" id="PTHR43065:SF10">
    <property type="entry name" value="PEROXIDE STRESS-ACTIVATED HISTIDINE KINASE MAK3"/>
    <property type="match status" value="1"/>
</dbReference>
<keyword evidence="5" id="KW-0547">Nucleotide-binding</keyword>
<evidence type="ECO:0000256" key="4">
    <source>
        <dbReference type="ARBA" id="ARBA00022679"/>
    </source>
</evidence>
<dbReference type="InterPro" id="IPR003661">
    <property type="entry name" value="HisK_dim/P_dom"/>
</dbReference>
<dbReference type="EMBL" id="FP565176">
    <property type="protein sequence ID" value="CBA17632.1"/>
    <property type="molecule type" value="Genomic_DNA"/>
</dbReference>
<dbReference type="PRINTS" id="PR00344">
    <property type="entry name" value="BCTRLSENSOR"/>
</dbReference>
<keyword evidence="12" id="KW-1185">Reference proteome</keyword>
<dbReference type="GO" id="GO:0000155">
    <property type="term" value="F:phosphorelay sensor kinase activity"/>
    <property type="evidence" value="ECO:0007669"/>
    <property type="project" value="InterPro"/>
</dbReference>
<dbReference type="AlphaFoldDB" id="D2UGX1"/>
<comment type="catalytic activity">
    <reaction evidence="1">
        <text>ATP + protein L-histidine = ADP + protein N-phospho-L-histidine.</text>
        <dbReference type="EC" id="2.7.13.3"/>
    </reaction>
</comment>
<dbReference type="CDD" id="cd00082">
    <property type="entry name" value="HisKA"/>
    <property type="match status" value="1"/>
</dbReference>
<dbReference type="InterPro" id="IPR004358">
    <property type="entry name" value="Sig_transdc_His_kin-like_C"/>
</dbReference>
<evidence type="ECO:0000313" key="11">
    <source>
        <dbReference type="EMBL" id="CBA17632.1"/>
    </source>
</evidence>
<keyword evidence="3" id="KW-0597">Phosphoprotein</keyword>
<keyword evidence="6" id="KW-0418">Kinase</keyword>
<dbReference type="SUPFAM" id="SSF55874">
    <property type="entry name" value="ATPase domain of HSP90 chaperone/DNA topoisomerase II/histidine kinase"/>
    <property type="match status" value="1"/>
</dbReference>
<evidence type="ECO:0000256" key="5">
    <source>
        <dbReference type="ARBA" id="ARBA00022741"/>
    </source>
</evidence>
<dbReference type="PROSITE" id="PS50109">
    <property type="entry name" value="HIS_KIN"/>
    <property type="match status" value="1"/>
</dbReference>
<dbReference type="SUPFAM" id="SSF47384">
    <property type="entry name" value="Homodimeric domain of signal transducing histidine kinase"/>
    <property type="match status" value="1"/>
</dbReference>
<evidence type="ECO:0000256" key="1">
    <source>
        <dbReference type="ARBA" id="ARBA00000085"/>
    </source>
</evidence>
<dbReference type="Pfam" id="PF00512">
    <property type="entry name" value="HisKA"/>
    <property type="match status" value="1"/>
</dbReference>
<keyword evidence="4 11" id="KW-0808">Transferase</keyword>
<evidence type="ECO:0000256" key="3">
    <source>
        <dbReference type="ARBA" id="ARBA00022553"/>
    </source>
</evidence>
<dbReference type="GO" id="GO:0005524">
    <property type="term" value="F:ATP binding"/>
    <property type="evidence" value="ECO:0007669"/>
    <property type="project" value="UniProtKB-KW"/>
</dbReference>
<dbReference type="SMART" id="SM00388">
    <property type="entry name" value="HisKA"/>
    <property type="match status" value="1"/>
</dbReference>
<accession>D2UGX1</accession>
<keyword evidence="9" id="KW-0472">Membrane</keyword>
<evidence type="ECO:0000256" key="6">
    <source>
        <dbReference type="ARBA" id="ARBA00022777"/>
    </source>
</evidence>
<keyword evidence="9" id="KW-0812">Transmembrane</keyword>
<dbReference type="PANTHER" id="PTHR43065">
    <property type="entry name" value="SENSOR HISTIDINE KINASE"/>
    <property type="match status" value="1"/>
</dbReference>
<keyword evidence="8" id="KW-0902">Two-component regulatory system</keyword>
<gene>
    <name evidence="11" type="ordered locus">XALc_3153</name>
</gene>
<dbReference type="InterPro" id="IPR036890">
    <property type="entry name" value="HATPase_C_sf"/>
</dbReference>
<dbReference type="RefSeq" id="WP_012917625.1">
    <property type="nucleotide sequence ID" value="NC_013722.1"/>
</dbReference>
<dbReference type="Pfam" id="PF02518">
    <property type="entry name" value="HATPase_c"/>
    <property type="match status" value="1"/>
</dbReference>
<dbReference type="eggNOG" id="COG4191">
    <property type="taxonomic scope" value="Bacteria"/>
</dbReference>
<protein>
    <recommendedName>
        <fullName evidence="2">histidine kinase</fullName>
        <ecNumber evidence="2">2.7.13.3</ecNumber>
    </recommendedName>
</protein>
<name>D2UGX1_XANAP</name>
<dbReference type="KEGG" id="xal:XALC_3153"/>
<dbReference type="PATRIC" id="fig|29447.3.peg.3133"/>
<dbReference type="Proteomes" id="UP000001890">
    <property type="component" value="Chromosome"/>
</dbReference>
<dbReference type="Gene3D" id="1.10.287.130">
    <property type="match status" value="1"/>
</dbReference>
<sequence length="357" mass="37478">MIACFKPLPPHRRLLGLAALCVVLAAIFVADTLTDYAVAAPLFYTVAILGAARLLAPAGLAMLAGICVMLIVLSFHLTHAGAYHVGVINSAISIVVVAVTASIAMQMERAKAATHAAQAQLLRLARVRSLGNLTASIAHEVNQPLAAIVTSGHACQRWLDQQPPNLDKARAALARILADAERAGEVIARVRRLTKGEAPQKRAFDLNAAVAEVLAMSHGELERNAVTVQTELATALPQVSADPVQIQQVIGNLLLNAVEAMAATPPAQRTLRIVTEREDARTLRLSVADAGEGLSAQAQAHLFDAFWTTKQDGIGIGLSISRSIVEAGGGRIWAEPGRPHGAVFCVCLPAAASGTRS</sequence>
<dbReference type="OrthoDB" id="9772100at2"/>
<dbReference type="InterPro" id="IPR036097">
    <property type="entry name" value="HisK_dim/P_sf"/>
</dbReference>
<feature type="domain" description="Histidine kinase" evidence="10">
    <location>
        <begin position="136"/>
        <end position="352"/>
    </location>
</feature>
<dbReference type="InterPro" id="IPR005467">
    <property type="entry name" value="His_kinase_dom"/>
</dbReference>
<organism evidence="11 12">
    <name type="scientific">Xanthomonas albilineans (strain GPE PC73 / CFBP 7063)</name>
    <dbReference type="NCBI Taxonomy" id="380358"/>
    <lineage>
        <taxon>Bacteria</taxon>
        <taxon>Pseudomonadati</taxon>
        <taxon>Pseudomonadota</taxon>
        <taxon>Gammaproteobacteria</taxon>
        <taxon>Lysobacterales</taxon>
        <taxon>Lysobacteraceae</taxon>
        <taxon>Xanthomonas</taxon>
    </lineage>
</organism>
<evidence type="ECO:0000259" key="10">
    <source>
        <dbReference type="PROSITE" id="PS50109"/>
    </source>
</evidence>
<dbReference type="GeneID" id="57878471"/>
<evidence type="ECO:0000313" key="12">
    <source>
        <dbReference type="Proteomes" id="UP000001890"/>
    </source>
</evidence>
<reference evidence="11 12" key="1">
    <citation type="journal article" date="2009" name="BMC Genomics">
        <title>The complete genome sequence of Xanthomonas albilineans provides new insights into the reductive genome evolution of the xylem-limited Xanthomonadaceae.</title>
        <authorList>
            <person name="Pieretti I."/>
            <person name="Royer M."/>
            <person name="Barbe V."/>
            <person name="Carrere S."/>
            <person name="Koebnik R."/>
            <person name="Cociancich S."/>
            <person name="Couloux A."/>
            <person name="Darrasse A."/>
            <person name="Gouzy J."/>
            <person name="Jacques M.A."/>
            <person name="Lauber E."/>
            <person name="Manceau C."/>
            <person name="Mangenot S."/>
            <person name="Poussier S."/>
            <person name="Segurens B."/>
            <person name="Szurek B."/>
            <person name="Verdier V."/>
            <person name="Arlat M."/>
            <person name="Rott P."/>
        </authorList>
    </citation>
    <scope>NUCLEOTIDE SEQUENCE [LARGE SCALE GENOMIC DNA]</scope>
    <source>
        <strain evidence="12">GPE PC73 / CFBP 7063</strain>
    </source>
</reference>
<keyword evidence="9" id="KW-1133">Transmembrane helix</keyword>
<feature type="transmembrane region" description="Helical" evidence="9">
    <location>
        <begin position="82"/>
        <end position="105"/>
    </location>
</feature>
<dbReference type="InterPro" id="IPR003594">
    <property type="entry name" value="HATPase_dom"/>
</dbReference>
<proteinExistence type="predicted"/>
<dbReference type="Gene3D" id="3.30.565.10">
    <property type="entry name" value="Histidine kinase-like ATPase, C-terminal domain"/>
    <property type="match status" value="1"/>
</dbReference>
<evidence type="ECO:0000256" key="7">
    <source>
        <dbReference type="ARBA" id="ARBA00022840"/>
    </source>
</evidence>
<feature type="transmembrane region" description="Helical" evidence="9">
    <location>
        <begin position="54"/>
        <end position="75"/>
    </location>
</feature>
<dbReference type="EC" id="2.7.13.3" evidence="2"/>